<dbReference type="GO" id="GO:0022857">
    <property type="term" value="F:transmembrane transporter activity"/>
    <property type="evidence" value="ECO:0007669"/>
    <property type="project" value="InterPro"/>
</dbReference>
<dbReference type="Pfam" id="PF02472">
    <property type="entry name" value="ExbD"/>
    <property type="match status" value="1"/>
</dbReference>
<gene>
    <name evidence="7" type="ORF">MNBD_NITROSPIRAE02-693</name>
</gene>
<feature type="non-terminal residue" evidence="7">
    <location>
        <position position="37"/>
    </location>
</feature>
<comment type="subcellular location">
    <subcellularLocation>
        <location evidence="1">Cell membrane</location>
        <topology evidence="1">Single-pass membrane protein</topology>
    </subcellularLocation>
</comment>
<keyword evidence="2" id="KW-1003">Cell membrane</keyword>
<evidence type="ECO:0000256" key="1">
    <source>
        <dbReference type="ARBA" id="ARBA00004162"/>
    </source>
</evidence>
<name>A0A3B1D479_9ZZZZ</name>
<dbReference type="GO" id="GO:0005886">
    <property type="term" value="C:plasma membrane"/>
    <property type="evidence" value="ECO:0007669"/>
    <property type="project" value="UniProtKB-SubCell"/>
</dbReference>
<evidence type="ECO:0000256" key="4">
    <source>
        <dbReference type="ARBA" id="ARBA00022989"/>
    </source>
</evidence>
<evidence type="ECO:0000256" key="6">
    <source>
        <dbReference type="SAM" id="Phobius"/>
    </source>
</evidence>
<sequence>MEFERKRYNHSHMNIAPLVDVVFLLLLFFMLTSSLVR</sequence>
<keyword evidence="5 6" id="KW-0472">Membrane</keyword>
<proteinExistence type="predicted"/>
<keyword evidence="3 6" id="KW-0812">Transmembrane</keyword>
<keyword evidence="4 6" id="KW-1133">Transmembrane helix</keyword>
<reference evidence="7" key="1">
    <citation type="submission" date="2018-06" db="EMBL/GenBank/DDBJ databases">
        <authorList>
            <person name="Zhirakovskaya E."/>
        </authorList>
    </citation>
    <scope>NUCLEOTIDE SEQUENCE</scope>
</reference>
<evidence type="ECO:0000256" key="2">
    <source>
        <dbReference type="ARBA" id="ARBA00022475"/>
    </source>
</evidence>
<dbReference type="InterPro" id="IPR003400">
    <property type="entry name" value="ExbD"/>
</dbReference>
<evidence type="ECO:0000313" key="7">
    <source>
        <dbReference type="EMBL" id="VAX30788.1"/>
    </source>
</evidence>
<protein>
    <submittedName>
        <fullName evidence="7">Biopolymer transport protein ExbD/TolR</fullName>
    </submittedName>
</protein>
<evidence type="ECO:0000256" key="5">
    <source>
        <dbReference type="ARBA" id="ARBA00023136"/>
    </source>
</evidence>
<organism evidence="7">
    <name type="scientific">hydrothermal vent metagenome</name>
    <dbReference type="NCBI Taxonomy" id="652676"/>
    <lineage>
        <taxon>unclassified sequences</taxon>
        <taxon>metagenomes</taxon>
        <taxon>ecological metagenomes</taxon>
    </lineage>
</organism>
<dbReference type="AlphaFoldDB" id="A0A3B1D479"/>
<dbReference type="EMBL" id="UOGH01000177">
    <property type="protein sequence ID" value="VAX30788.1"/>
    <property type="molecule type" value="Genomic_DNA"/>
</dbReference>
<feature type="transmembrane region" description="Helical" evidence="6">
    <location>
        <begin position="12"/>
        <end position="31"/>
    </location>
</feature>
<evidence type="ECO:0000256" key="3">
    <source>
        <dbReference type="ARBA" id="ARBA00022692"/>
    </source>
</evidence>
<accession>A0A3B1D479</accession>